<dbReference type="Pfam" id="PF04978">
    <property type="entry name" value="MST"/>
    <property type="match status" value="1"/>
</dbReference>
<reference evidence="2" key="1">
    <citation type="journal article" date="2019" name="Int. J. Syst. Evol. Microbiol.">
        <title>The Global Catalogue of Microorganisms (GCM) 10K type strain sequencing project: providing services to taxonomists for standard genome sequencing and annotation.</title>
        <authorList>
            <consortium name="The Broad Institute Genomics Platform"/>
            <consortium name="The Broad Institute Genome Sequencing Center for Infectious Disease"/>
            <person name="Wu L."/>
            <person name="Ma J."/>
        </authorList>
    </citation>
    <scope>NUCLEOTIDE SEQUENCE [LARGE SCALE GENOMIC DNA]</scope>
    <source>
        <strain evidence="2">JCM 18303</strain>
    </source>
</reference>
<comment type="caution">
    <text evidence="1">The sequence shown here is derived from an EMBL/GenBank/DDBJ whole genome shotgun (WGS) entry which is preliminary data.</text>
</comment>
<accession>A0ABP9PXP8</accession>
<protein>
    <submittedName>
        <fullName evidence="1">DinB family protein</fullName>
    </submittedName>
</protein>
<dbReference type="InterPro" id="IPR007061">
    <property type="entry name" value="MST-like"/>
</dbReference>
<dbReference type="InterPro" id="IPR034660">
    <property type="entry name" value="DinB/YfiT-like"/>
</dbReference>
<sequence>MTASALHEYLRTARESMLWKLEGVGEYDIRRPLTPTGTNLLGLVKHLATIEFGYFGLVFGRPATEPLPWTAEDADPNDDLWATADESREWVTGLYRRAWAHADATIDELEPHAVGRVPWWPPERTEVTLHRILVHVVAETNRHLGHADILREGLDGSVGSRPDRDNMAPGDQEYWTAHLTRLEEAARRASAG</sequence>
<organism evidence="1 2">
    <name type="scientific">Pseudonocardia eucalypti</name>
    <dbReference type="NCBI Taxonomy" id="648755"/>
    <lineage>
        <taxon>Bacteria</taxon>
        <taxon>Bacillati</taxon>
        <taxon>Actinomycetota</taxon>
        <taxon>Actinomycetes</taxon>
        <taxon>Pseudonocardiales</taxon>
        <taxon>Pseudonocardiaceae</taxon>
        <taxon>Pseudonocardia</taxon>
    </lineage>
</organism>
<dbReference type="RefSeq" id="WP_185066655.1">
    <property type="nucleotide sequence ID" value="NZ_BAABJP010000007.1"/>
</dbReference>
<keyword evidence="2" id="KW-1185">Reference proteome</keyword>
<dbReference type="EMBL" id="BAABJP010000007">
    <property type="protein sequence ID" value="GAA5151570.1"/>
    <property type="molecule type" value="Genomic_DNA"/>
</dbReference>
<name>A0ABP9PXP8_9PSEU</name>
<evidence type="ECO:0000313" key="2">
    <source>
        <dbReference type="Proteomes" id="UP001428817"/>
    </source>
</evidence>
<proteinExistence type="predicted"/>
<evidence type="ECO:0000313" key="1">
    <source>
        <dbReference type="EMBL" id="GAA5151570.1"/>
    </source>
</evidence>
<gene>
    <name evidence="1" type="ORF">GCM10023321_18850</name>
</gene>
<dbReference type="Proteomes" id="UP001428817">
    <property type="component" value="Unassembled WGS sequence"/>
</dbReference>
<dbReference type="SUPFAM" id="SSF109854">
    <property type="entry name" value="DinB/YfiT-like putative metalloenzymes"/>
    <property type="match status" value="1"/>
</dbReference>
<dbReference type="Gene3D" id="1.20.120.450">
    <property type="entry name" value="dinb family like domain"/>
    <property type="match status" value="1"/>
</dbReference>